<proteinExistence type="predicted"/>
<sequence>MDVSNTKSVNIERAWLQRVHTMRSRYGFEECEDRLRDAVAAAGMRLFAEIDHGGNAADAGVKLRRAKVFIFGNPRAGSLLMQENIEVSYDLPLRIAIWEADDGNGTMVAYRTPGEIAEEHGVTHPVVAKMDENFAKVLGGIS</sequence>
<organism evidence="2 3">
    <name type="scientific">Conexivisphaera calida</name>
    <dbReference type="NCBI Taxonomy" id="1874277"/>
    <lineage>
        <taxon>Archaea</taxon>
        <taxon>Nitrososphaerota</taxon>
        <taxon>Conexivisphaeria</taxon>
        <taxon>Conexivisphaerales</taxon>
        <taxon>Conexivisphaeraceae</taxon>
        <taxon>Conexivisphaera</taxon>
    </lineage>
</organism>
<dbReference type="Proteomes" id="UP000509448">
    <property type="component" value="Chromosome"/>
</dbReference>
<keyword evidence="3" id="KW-1185">Reference proteome</keyword>
<dbReference type="PANTHER" id="PTHR38342:SF2">
    <property type="entry name" value="INNER MEMBRANE OR EXPORTED"/>
    <property type="match status" value="1"/>
</dbReference>
<dbReference type="SUPFAM" id="SSF103247">
    <property type="entry name" value="TT1751-like"/>
    <property type="match status" value="1"/>
</dbReference>
<dbReference type="EMBL" id="AP018732">
    <property type="protein sequence ID" value="BBE42273.1"/>
    <property type="molecule type" value="Genomic_DNA"/>
</dbReference>
<dbReference type="Gene3D" id="3.30.310.70">
    <property type="entry name" value="TT1751-like domain"/>
    <property type="match status" value="1"/>
</dbReference>
<dbReference type="InterPro" id="IPR005180">
    <property type="entry name" value="DUF302"/>
</dbReference>
<protein>
    <submittedName>
        <fullName evidence="2">Putative exported protein</fullName>
    </submittedName>
</protein>
<name>A0A4P2VFL2_9ARCH</name>
<dbReference type="CDD" id="cd14797">
    <property type="entry name" value="DUF302"/>
    <property type="match status" value="1"/>
</dbReference>
<feature type="domain" description="DUF302" evidence="1">
    <location>
        <begin position="50"/>
        <end position="113"/>
    </location>
</feature>
<dbReference type="Pfam" id="PF03625">
    <property type="entry name" value="DUF302"/>
    <property type="match status" value="1"/>
</dbReference>
<dbReference type="KEGG" id="ccai:NAS2_0884"/>
<evidence type="ECO:0000259" key="1">
    <source>
        <dbReference type="Pfam" id="PF03625"/>
    </source>
</evidence>
<evidence type="ECO:0000313" key="2">
    <source>
        <dbReference type="EMBL" id="BBE42273.1"/>
    </source>
</evidence>
<dbReference type="PANTHER" id="PTHR38342">
    <property type="entry name" value="SLR5037 PROTEIN"/>
    <property type="match status" value="1"/>
</dbReference>
<dbReference type="AlphaFoldDB" id="A0A4P2VFL2"/>
<dbReference type="InterPro" id="IPR035923">
    <property type="entry name" value="TT1751-like_sf"/>
</dbReference>
<reference evidence="2 3" key="1">
    <citation type="journal article" date="2019" name="ISME J.">
        <title>Isolation and characterization of a thermophilic sulfur- and iron-reducing thaumarchaeote from a terrestrial acidic hot spring.</title>
        <authorList>
            <person name="Kato S."/>
            <person name="Itoh T."/>
            <person name="Yuki M."/>
            <person name="Nagamori M."/>
            <person name="Ohnishi M."/>
            <person name="Uematsu K."/>
            <person name="Suzuki K."/>
            <person name="Takashina T."/>
            <person name="Ohkuma M."/>
        </authorList>
    </citation>
    <scope>NUCLEOTIDE SEQUENCE [LARGE SCALE GENOMIC DNA]</scope>
    <source>
        <strain evidence="2 3">NAS-02</strain>
    </source>
</reference>
<accession>A0A4P2VFL2</accession>
<gene>
    <name evidence="2" type="ORF">NAS2_0884</name>
</gene>
<evidence type="ECO:0000313" key="3">
    <source>
        <dbReference type="Proteomes" id="UP000509448"/>
    </source>
</evidence>